<dbReference type="InterPro" id="IPR001387">
    <property type="entry name" value="Cro/C1-type_HTH"/>
</dbReference>
<dbReference type="SMART" id="SM00530">
    <property type="entry name" value="HTH_XRE"/>
    <property type="match status" value="1"/>
</dbReference>
<proteinExistence type="predicted"/>
<comment type="caution">
    <text evidence="2">The sequence shown here is derived from an EMBL/GenBank/DDBJ whole genome shotgun (WGS) entry which is preliminary data.</text>
</comment>
<dbReference type="EMBL" id="MAAO01000004">
    <property type="protein sequence ID" value="OUR98881.1"/>
    <property type="molecule type" value="Genomic_DNA"/>
</dbReference>
<dbReference type="InterPro" id="IPR010982">
    <property type="entry name" value="Lambda_DNA-bd_dom_sf"/>
</dbReference>
<evidence type="ECO:0000313" key="3">
    <source>
        <dbReference type="Proteomes" id="UP000196531"/>
    </source>
</evidence>
<gene>
    <name evidence="2" type="ORF">A9Q84_05565</name>
</gene>
<name>A0A1Y5FB95_9BACT</name>
<reference evidence="3" key="1">
    <citation type="journal article" date="2017" name="Proc. Natl. Acad. Sci. U.S.A.">
        <title>Simulation of Deepwater Horizon oil plume reveals substrate specialization within a complex community of hydrocarbon-degraders.</title>
        <authorList>
            <person name="Hu P."/>
            <person name="Dubinsky E.A."/>
            <person name="Probst A.J."/>
            <person name="Wang J."/>
            <person name="Sieber C.M.K."/>
            <person name="Tom L.M."/>
            <person name="Gardinali P."/>
            <person name="Banfield J.F."/>
            <person name="Atlas R.M."/>
            <person name="Andersen G.L."/>
        </authorList>
    </citation>
    <scope>NUCLEOTIDE SEQUENCE [LARGE SCALE GENOMIC DNA]</scope>
</reference>
<dbReference type="Pfam" id="PF13560">
    <property type="entry name" value="HTH_31"/>
    <property type="match status" value="1"/>
</dbReference>
<dbReference type="GO" id="GO:0003677">
    <property type="term" value="F:DNA binding"/>
    <property type="evidence" value="ECO:0007669"/>
    <property type="project" value="InterPro"/>
</dbReference>
<accession>A0A1Y5FB95</accession>
<organism evidence="2 3">
    <name type="scientific">Halobacteriovorax marinus</name>
    <dbReference type="NCBI Taxonomy" id="97084"/>
    <lineage>
        <taxon>Bacteria</taxon>
        <taxon>Pseudomonadati</taxon>
        <taxon>Bdellovibrionota</taxon>
        <taxon>Bacteriovoracia</taxon>
        <taxon>Bacteriovoracales</taxon>
        <taxon>Halobacteriovoraceae</taxon>
        <taxon>Halobacteriovorax</taxon>
    </lineage>
</organism>
<protein>
    <recommendedName>
        <fullName evidence="1">HTH cro/C1-type domain-containing protein</fullName>
    </recommendedName>
</protein>
<dbReference type="SUPFAM" id="SSF47413">
    <property type="entry name" value="lambda repressor-like DNA-binding domains"/>
    <property type="match status" value="1"/>
</dbReference>
<dbReference type="Gene3D" id="1.10.260.40">
    <property type="entry name" value="lambda repressor-like DNA-binding domains"/>
    <property type="match status" value="1"/>
</dbReference>
<dbReference type="PROSITE" id="PS50943">
    <property type="entry name" value="HTH_CROC1"/>
    <property type="match status" value="1"/>
</dbReference>
<evidence type="ECO:0000259" key="1">
    <source>
        <dbReference type="PROSITE" id="PS50943"/>
    </source>
</evidence>
<dbReference type="Proteomes" id="UP000196531">
    <property type="component" value="Unassembled WGS sequence"/>
</dbReference>
<dbReference type="CDD" id="cd00093">
    <property type="entry name" value="HTH_XRE"/>
    <property type="match status" value="1"/>
</dbReference>
<evidence type="ECO:0000313" key="2">
    <source>
        <dbReference type="EMBL" id="OUR98881.1"/>
    </source>
</evidence>
<dbReference type="AlphaFoldDB" id="A0A1Y5FB95"/>
<sequence length="263" mass="29874">MDAMVTHTTTLCEALGERIRSYKVDHPNLSGTQVAKKFNMSASSLNRIENGDVRVPTIDQVLKVLRGTGATGDLLKYLDENYPIIAETYRDLYSHNLKSTFVDVQFEKFFENRDTFLLSLLLVTKDHLTRSEIDFLFGLEGQTVINKLLESKYVKEEGNKVYFVSNESLQMDQETLKKLLSLTLEKCYRADQINKGLNYLSFKSSEVNLEKAMPKVINILKEAHLKISNLMNQNENKGSDSIFFGLVADSLVEKQTIASGRLQ</sequence>
<feature type="domain" description="HTH cro/C1-type" evidence="1">
    <location>
        <begin position="19"/>
        <end position="75"/>
    </location>
</feature>